<dbReference type="AlphaFoldDB" id="A0AAV7U496"/>
<proteinExistence type="predicted"/>
<evidence type="ECO:0000313" key="3">
    <source>
        <dbReference type="Proteomes" id="UP001066276"/>
    </source>
</evidence>
<reference evidence="2" key="1">
    <citation type="journal article" date="2022" name="bioRxiv">
        <title>Sequencing and chromosome-scale assembly of the giantPleurodeles waltlgenome.</title>
        <authorList>
            <person name="Brown T."/>
            <person name="Elewa A."/>
            <person name="Iarovenko S."/>
            <person name="Subramanian E."/>
            <person name="Araus A.J."/>
            <person name="Petzold A."/>
            <person name="Susuki M."/>
            <person name="Suzuki K.-i.T."/>
            <person name="Hayashi T."/>
            <person name="Toyoda A."/>
            <person name="Oliveira C."/>
            <person name="Osipova E."/>
            <person name="Leigh N.D."/>
            <person name="Simon A."/>
            <person name="Yun M.H."/>
        </authorList>
    </citation>
    <scope>NUCLEOTIDE SEQUENCE</scope>
    <source>
        <strain evidence="2">20211129_DDA</strain>
        <tissue evidence="2">Liver</tissue>
    </source>
</reference>
<feature type="compositionally biased region" description="Basic and acidic residues" evidence="1">
    <location>
        <begin position="102"/>
        <end position="111"/>
    </location>
</feature>
<accession>A0AAV7U496</accession>
<feature type="compositionally biased region" description="Basic and acidic residues" evidence="1">
    <location>
        <begin position="84"/>
        <end position="94"/>
    </location>
</feature>
<dbReference type="EMBL" id="JANPWB010000005">
    <property type="protein sequence ID" value="KAJ1183221.1"/>
    <property type="molecule type" value="Genomic_DNA"/>
</dbReference>
<evidence type="ECO:0000256" key="1">
    <source>
        <dbReference type="SAM" id="MobiDB-lite"/>
    </source>
</evidence>
<sequence length="302" mass="32815">MCYEEATTEEQDEWESIGEHEEDLGTGPEPQHSEEEGSLLTGEEPPAVAESTVSSLHLSLEELADRKAKRKLKLQLSKFKLEAVKEEASDKRAIENTGPEGEAGRGKKAERAVSMQDLVYSPDSEESGPVEAGPALAPRRKRVGTRSVPRTRRQAGLAVVGAAYTRRRAVLLGPSEIPLWGPGLRYREPRPPGRSGVSALGVLPGRLSPRCGGAQARVPCRIGLRVRRRLDRTLWPAGTVRPLAWGRRQRLLACGDPSPQGARRGALPAGGRHKLSPWPPTEAGAGESLWDRLLLTATLPPR</sequence>
<name>A0AAV7U496_PLEWA</name>
<gene>
    <name evidence="2" type="ORF">NDU88_000046</name>
</gene>
<feature type="region of interest" description="Disordered" evidence="1">
    <location>
        <begin position="84"/>
        <end position="150"/>
    </location>
</feature>
<comment type="caution">
    <text evidence="2">The sequence shown here is derived from an EMBL/GenBank/DDBJ whole genome shotgun (WGS) entry which is preliminary data.</text>
</comment>
<evidence type="ECO:0000313" key="2">
    <source>
        <dbReference type="EMBL" id="KAJ1183221.1"/>
    </source>
</evidence>
<feature type="compositionally biased region" description="Low complexity" evidence="1">
    <location>
        <begin position="261"/>
        <end position="270"/>
    </location>
</feature>
<protein>
    <submittedName>
        <fullName evidence="2">Uncharacterized protein</fullName>
    </submittedName>
</protein>
<organism evidence="2 3">
    <name type="scientific">Pleurodeles waltl</name>
    <name type="common">Iberian ribbed newt</name>
    <dbReference type="NCBI Taxonomy" id="8319"/>
    <lineage>
        <taxon>Eukaryota</taxon>
        <taxon>Metazoa</taxon>
        <taxon>Chordata</taxon>
        <taxon>Craniata</taxon>
        <taxon>Vertebrata</taxon>
        <taxon>Euteleostomi</taxon>
        <taxon>Amphibia</taxon>
        <taxon>Batrachia</taxon>
        <taxon>Caudata</taxon>
        <taxon>Salamandroidea</taxon>
        <taxon>Salamandridae</taxon>
        <taxon>Pleurodelinae</taxon>
        <taxon>Pleurodeles</taxon>
    </lineage>
</organism>
<feature type="compositionally biased region" description="Acidic residues" evidence="1">
    <location>
        <begin position="1"/>
        <end position="24"/>
    </location>
</feature>
<keyword evidence="3" id="KW-1185">Reference proteome</keyword>
<feature type="compositionally biased region" description="Basic residues" evidence="1">
    <location>
        <begin position="138"/>
        <end position="150"/>
    </location>
</feature>
<feature type="region of interest" description="Disordered" evidence="1">
    <location>
        <begin position="254"/>
        <end position="283"/>
    </location>
</feature>
<dbReference type="Proteomes" id="UP001066276">
    <property type="component" value="Chromosome 3_1"/>
</dbReference>
<feature type="region of interest" description="Disordered" evidence="1">
    <location>
        <begin position="1"/>
        <end position="53"/>
    </location>
</feature>